<organism evidence="16 17">
    <name type="scientific">Stylonychia lemnae</name>
    <name type="common">Ciliate</name>
    <dbReference type="NCBI Taxonomy" id="5949"/>
    <lineage>
        <taxon>Eukaryota</taxon>
        <taxon>Sar</taxon>
        <taxon>Alveolata</taxon>
        <taxon>Ciliophora</taxon>
        <taxon>Intramacronucleata</taxon>
        <taxon>Spirotrichea</taxon>
        <taxon>Stichotrichia</taxon>
        <taxon>Sporadotrichida</taxon>
        <taxon>Oxytrichidae</taxon>
        <taxon>Stylonychinae</taxon>
        <taxon>Stylonychia</taxon>
    </lineage>
</organism>
<dbReference type="InterPro" id="IPR021891">
    <property type="entry name" value="Telomerase_RBD"/>
</dbReference>
<evidence type="ECO:0000256" key="11">
    <source>
        <dbReference type="ARBA" id="ARBA00023242"/>
    </source>
</evidence>
<keyword evidence="9 13" id="KW-0779">Telomere</keyword>
<dbReference type="SMART" id="SM00975">
    <property type="entry name" value="Telomerase_RBD"/>
    <property type="match status" value="1"/>
</dbReference>
<dbReference type="EC" id="2.7.7.49" evidence="2 13"/>
<evidence type="ECO:0000256" key="3">
    <source>
        <dbReference type="ARBA" id="ARBA00016182"/>
    </source>
</evidence>
<evidence type="ECO:0000256" key="1">
    <source>
        <dbReference type="ARBA" id="ARBA00008001"/>
    </source>
</evidence>
<evidence type="ECO:0000256" key="14">
    <source>
        <dbReference type="SAM" id="MobiDB-lite"/>
    </source>
</evidence>
<evidence type="ECO:0000256" key="5">
    <source>
        <dbReference type="ARBA" id="ARBA00022679"/>
    </source>
</evidence>
<dbReference type="InParanoid" id="A0A078A025"/>
<dbReference type="CDD" id="cd01648">
    <property type="entry name" value="TERT"/>
    <property type="match status" value="1"/>
</dbReference>
<dbReference type="GO" id="GO:0046872">
    <property type="term" value="F:metal ion binding"/>
    <property type="evidence" value="ECO:0007669"/>
    <property type="project" value="UniProtKB-KW"/>
</dbReference>
<dbReference type="EMBL" id="CCKQ01003025">
    <property type="protein sequence ID" value="CDW74133.1"/>
    <property type="molecule type" value="Genomic_DNA"/>
</dbReference>
<dbReference type="InterPro" id="IPR000477">
    <property type="entry name" value="RT_dom"/>
</dbReference>
<reference evidence="16 17" key="1">
    <citation type="submission" date="2014-06" db="EMBL/GenBank/DDBJ databases">
        <authorList>
            <person name="Swart Estienne"/>
        </authorList>
    </citation>
    <scope>NUCLEOTIDE SEQUENCE [LARGE SCALE GENOMIC DNA]</scope>
    <source>
        <strain evidence="16 17">130c</strain>
    </source>
</reference>
<dbReference type="PRINTS" id="PR01365">
    <property type="entry name" value="TELOMERASERT"/>
</dbReference>
<evidence type="ECO:0000256" key="8">
    <source>
        <dbReference type="ARBA" id="ARBA00022842"/>
    </source>
</evidence>
<dbReference type="PANTHER" id="PTHR12066:SF0">
    <property type="entry name" value="TELOMERASE REVERSE TRANSCRIPTASE"/>
    <property type="match status" value="1"/>
</dbReference>
<evidence type="ECO:0000259" key="15">
    <source>
        <dbReference type="PROSITE" id="PS50878"/>
    </source>
</evidence>
<comment type="similarity">
    <text evidence="1 13">Belongs to the reverse transcriptase family. Telomerase subfamily.</text>
</comment>
<dbReference type="GO" id="GO:0000333">
    <property type="term" value="C:telomerase catalytic core complex"/>
    <property type="evidence" value="ECO:0007669"/>
    <property type="project" value="TreeGrafter"/>
</dbReference>
<evidence type="ECO:0000313" key="16">
    <source>
        <dbReference type="EMBL" id="CDW74133.1"/>
    </source>
</evidence>
<protein>
    <recommendedName>
        <fullName evidence="3 13">Telomerase reverse transcriptase</fullName>
        <ecNumber evidence="2 13">2.7.7.49</ecNumber>
    </recommendedName>
    <alternativeName>
        <fullName evidence="13">Telomerase catalytic subunit</fullName>
    </alternativeName>
</protein>
<dbReference type="GO" id="GO:0003720">
    <property type="term" value="F:telomerase activity"/>
    <property type="evidence" value="ECO:0007669"/>
    <property type="project" value="InterPro"/>
</dbReference>
<feature type="compositionally biased region" description="Low complexity" evidence="14">
    <location>
        <begin position="48"/>
        <end position="61"/>
    </location>
</feature>
<keyword evidence="4 13" id="KW-0158">Chromosome</keyword>
<accession>A0A078A025</accession>
<dbReference type="AlphaFoldDB" id="A0A078A025"/>
<comment type="subcellular location">
    <subcellularLocation>
        <location evidence="13">Nucleus</location>
    </subcellularLocation>
    <subcellularLocation>
        <location evidence="13">Chromosome</location>
        <location evidence="13">Telomere</location>
    </subcellularLocation>
</comment>
<feature type="domain" description="Reverse transcriptase" evidence="15">
    <location>
        <begin position="593"/>
        <end position="947"/>
    </location>
</feature>
<sequence length="1122" mass="133703">MRAQNQREVSPSKLQTFPAKKQPLPKFVSNATINNQSKNAAPSGANANKPQGNQNQHQNNNENDDLHMALKSCNEIGSAKTLYCFLIDLNKMSDAIPSKRNLEMMQTEKSFLFFCHNVVLCTESSYNENVLHNLVKQEFKLEFKNSYIDLISKVIKDILIEIEEKPQKMDKNDKPNKLQTFGYKLVKPDSYQQHNQNINNQGDNKNYQVKCDYINLNKQCMITKNWERVYLLLGDTLFMHVYKEYMIFLKTRDDSLVQISGTNIFSYLNEKFGKLQNAFYDGPNKNAQNAANPDNPEHKVLDKAIRMKKTHKYNLKGADDQYTLNQEKLYMDDIVKRNRLFYCAHQNRKSKFFQKHKLNQKHPVEKIRDDIYQEVFGFNRMRKDLKKNVLEIIEHVIINQKKFDYKYYLSKNCPLPDNWKNLKKSYLEDAANNELRGQVYKQLFEYQQDQRQIANFLTEFVANVFPRDFLEGKNKKIFNKKMLQFVKFNRFESFTKISLLKNFRLNEIKWLSFKAKDENVKYFVNENEFVGFKLLKWVFEDLAISLMRCFFYCTEKQKEYQRIFYYRKNIWNIIMKLSIEDLLKQTLKEVEKREMQSFCESQNFAPGKLRLIPKGDTFRPIMTFNRKIPNQMGRFSNRMTTNMKLQTSHMMLKNLKSKMFKHSFGFPVFNYDDIMKRYEAFVTKWNQVKRPKLYFVAMDIEKCYDNVDCERVVNFLQKSDLLDKEYFILNTFVLKRKNNIIVERSNFKKVPIKQYFRYKFQKIGIDGSSYPSLFEILEDEFNDLNIKRTIIVEQEQRKKFPKQDLLNPVVKMCQNNYITFNKKQYKQMKGIPQGLCVSYILSSFYYANLEENALQFLRKESMDPAKPEINLLMRLTDDYLLMTTEKNNAMLFIEKLYQLSMGNYFKFNMKKLKTNFVLNLQKIGCTNTTQDLASIDEELFNWIGISIDTNNLNIIQNINIKKEGILCTLNVNMQTKESILWLKRKLKSFMMNNISFYFKSTINTQEYAKITLNKLFIAAAEKYVACCLDFKRFHQATSIVSLVDIKIIQIVYVVIRSFFKYLVCNVKSPVFQRDDYQQFFQYSLKFFTLRFGQSKNEFRGVYKILKAKEKKLESNKIEFRIQ</sequence>
<dbReference type="Pfam" id="PF12009">
    <property type="entry name" value="Telomerase_RBD"/>
    <property type="match status" value="1"/>
</dbReference>
<dbReference type="Gene3D" id="1.10.132.70">
    <property type="match status" value="1"/>
</dbReference>
<keyword evidence="11 13" id="KW-0539">Nucleus</keyword>
<evidence type="ECO:0000256" key="6">
    <source>
        <dbReference type="ARBA" id="ARBA00022695"/>
    </source>
</evidence>
<dbReference type="OMA" id="FYIANIE"/>
<evidence type="ECO:0000256" key="7">
    <source>
        <dbReference type="ARBA" id="ARBA00022723"/>
    </source>
</evidence>
<evidence type="ECO:0000256" key="9">
    <source>
        <dbReference type="ARBA" id="ARBA00022895"/>
    </source>
</evidence>
<keyword evidence="7 13" id="KW-0479">Metal-binding</keyword>
<dbReference type="GO" id="GO:0070034">
    <property type="term" value="F:telomerase RNA binding"/>
    <property type="evidence" value="ECO:0007669"/>
    <property type="project" value="TreeGrafter"/>
</dbReference>
<feature type="region of interest" description="Disordered" evidence="14">
    <location>
        <begin position="1"/>
        <end position="62"/>
    </location>
</feature>
<dbReference type="OrthoDB" id="289721at2759"/>
<keyword evidence="8 13" id="KW-0460">Magnesium</keyword>
<evidence type="ECO:0000256" key="13">
    <source>
        <dbReference type="RuleBase" id="RU365061"/>
    </source>
</evidence>
<dbReference type="PANTHER" id="PTHR12066">
    <property type="entry name" value="TELOMERASE REVERSE TRANSCRIPTASE"/>
    <property type="match status" value="1"/>
</dbReference>
<keyword evidence="6 13" id="KW-0548">Nucleotidyltransferase</keyword>
<gene>
    <name evidence="16" type="primary">Contig5664.g6068</name>
    <name evidence="16" type="ORF">STYLEM_3127</name>
</gene>
<dbReference type="Gene3D" id="1.10.10.1970">
    <property type="entry name" value="TERT catalytic subunit-like"/>
    <property type="match status" value="1"/>
</dbReference>
<evidence type="ECO:0000313" key="17">
    <source>
        <dbReference type="Proteomes" id="UP000039865"/>
    </source>
</evidence>
<keyword evidence="17" id="KW-1185">Reference proteome</keyword>
<comment type="function">
    <text evidence="13">Telomerase is a ribonucleoprotein enzyme essential for the replication of chromosome termini in most eukaryotes. It elongates telomeres. It is a reverse transcriptase that adds simple sequence repeats to chromosome ends by copying a template sequence within the RNA component of the enzyme.</text>
</comment>
<proteinExistence type="inferred from homology"/>
<comment type="catalytic activity">
    <reaction evidence="12 13">
        <text>DNA(n) + a 2'-deoxyribonucleoside 5'-triphosphate = DNA(n+1) + diphosphate</text>
        <dbReference type="Rhea" id="RHEA:22508"/>
        <dbReference type="Rhea" id="RHEA-COMP:17339"/>
        <dbReference type="Rhea" id="RHEA-COMP:17340"/>
        <dbReference type="ChEBI" id="CHEBI:33019"/>
        <dbReference type="ChEBI" id="CHEBI:61560"/>
        <dbReference type="ChEBI" id="CHEBI:173112"/>
        <dbReference type="EC" id="2.7.7.49"/>
    </reaction>
</comment>
<dbReference type="PROSITE" id="PS50878">
    <property type="entry name" value="RT_POL"/>
    <property type="match status" value="1"/>
</dbReference>
<dbReference type="Proteomes" id="UP000039865">
    <property type="component" value="Unassembled WGS sequence"/>
</dbReference>
<dbReference type="GO" id="GO:0007004">
    <property type="term" value="P:telomere maintenance via telomerase"/>
    <property type="evidence" value="ECO:0007669"/>
    <property type="project" value="TreeGrafter"/>
</dbReference>
<evidence type="ECO:0000256" key="4">
    <source>
        <dbReference type="ARBA" id="ARBA00022454"/>
    </source>
</evidence>
<keyword evidence="5 13" id="KW-0808">Transferase</keyword>
<feature type="compositionally biased region" description="Polar residues" evidence="14">
    <location>
        <begin position="29"/>
        <end position="40"/>
    </location>
</feature>
<name>A0A078A025_STYLE</name>
<dbReference type="GO" id="GO:0000781">
    <property type="term" value="C:chromosome, telomeric region"/>
    <property type="evidence" value="ECO:0007669"/>
    <property type="project" value="UniProtKB-SubCell"/>
</dbReference>
<evidence type="ECO:0000256" key="2">
    <source>
        <dbReference type="ARBA" id="ARBA00012493"/>
    </source>
</evidence>
<dbReference type="GO" id="GO:0042162">
    <property type="term" value="F:telomeric DNA binding"/>
    <property type="evidence" value="ECO:0007669"/>
    <property type="project" value="TreeGrafter"/>
</dbReference>
<dbReference type="InterPro" id="IPR003545">
    <property type="entry name" value="Telomerase_RT"/>
</dbReference>
<feature type="compositionally biased region" description="Polar residues" evidence="14">
    <location>
        <begin position="1"/>
        <end position="15"/>
    </location>
</feature>
<evidence type="ECO:0000256" key="10">
    <source>
        <dbReference type="ARBA" id="ARBA00022918"/>
    </source>
</evidence>
<keyword evidence="10 13" id="KW-0695">RNA-directed DNA polymerase</keyword>
<evidence type="ECO:0000256" key="12">
    <source>
        <dbReference type="ARBA" id="ARBA00048173"/>
    </source>
</evidence>